<evidence type="ECO:0000259" key="2">
    <source>
        <dbReference type="Pfam" id="PF08123"/>
    </source>
</evidence>
<dbReference type="Pfam" id="PF08123">
    <property type="entry name" value="DOT1"/>
    <property type="match status" value="1"/>
</dbReference>
<evidence type="ECO:0000313" key="3">
    <source>
        <dbReference type="EMBL" id="GMH60240.1"/>
    </source>
</evidence>
<organism evidence="3 4">
    <name type="scientific">Triparma laevis f. longispina</name>
    <dbReference type="NCBI Taxonomy" id="1714387"/>
    <lineage>
        <taxon>Eukaryota</taxon>
        <taxon>Sar</taxon>
        <taxon>Stramenopiles</taxon>
        <taxon>Ochrophyta</taxon>
        <taxon>Bolidophyceae</taxon>
        <taxon>Parmales</taxon>
        <taxon>Triparmaceae</taxon>
        <taxon>Triparma</taxon>
    </lineage>
</organism>
<feature type="region of interest" description="Disordered" evidence="1">
    <location>
        <begin position="1"/>
        <end position="103"/>
    </location>
</feature>
<feature type="compositionally biased region" description="Low complexity" evidence="1">
    <location>
        <begin position="68"/>
        <end position="83"/>
    </location>
</feature>
<evidence type="ECO:0000313" key="4">
    <source>
        <dbReference type="Proteomes" id="UP001165122"/>
    </source>
</evidence>
<evidence type="ECO:0000256" key="1">
    <source>
        <dbReference type="SAM" id="MobiDB-lite"/>
    </source>
</evidence>
<protein>
    <recommendedName>
        <fullName evidence="2">DOT1 domain-containing protein</fullName>
    </recommendedName>
</protein>
<name>A0A9W6ZZX3_9STRA</name>
<accession>A0A9W6ZZX3</accession>
<feature type="domain" description="DOT1" evidence="2">
    <location>
        <begin position="159"/>
        <end position="220"/>
    </location>
</feature>
<keyword evidence="4" id="KW-1185">Reference proteome</keyword>
<feature type="compositionally biased region" description="Low complexity" evidence="1">
    <location>
        <begin position="23"/>
        <end position="59"/>
    </location>
</feature>
<dbReference type="EMBL" id="BRXW01000496">
    <property type="protein sequence ID" value="GMH60240.1"/>
    <property type="molecule type" value="Genomic_DNA"/>
</dbReference>
<sequence>MSKSPISKKSAGTRLKTSGSTVIPKSPSKRSSSSRSISLPSSPLKSSKPYASSAPSTPTRKSNIKQLPVTPKSTKSKTPVVTPSKKKVTASSPEKKSVKKQLNAAAISPDEEVGGWSKKEKDNFIEGLKFLKPMKSTDKSYGIVNKLTGKIGGNAEGGEIYGEQTIGSMQKVVEVMKKYQSLSPSSRFIDVGAGLGKPNIHVACDPGVEFSYGIEINESRWHLSLSHLIPILRETLKGEEDMPEQKLTLEQGDIFHANTFDPFTHVYMFDIGMPDVIFDHMSSMFNSSQSQYLVSYQPPRRIVGRHGFEVDLICQMGVKMHGSAEGHTGYFYKRREKSLEKVKKARGNVKRSLNVVPKTSDLPTSIPCDPLFAPAWKSVRAGTKNVLEWAEAEQKKFHESGRSQRVRKERVLHNV</sequence>
<proteinExistence type="predicted"/>
<dbReference type="AlphaFoldDB" id="A0A9W6ZZX3"/>
<dbReference type="Gene3D" id="3.40.50.150">
    <property type="entry name" value="Vaccinia Virus protein VP39"/>
    <property type="match status" value="1"/>
</dbReference>
<dbReference type="SUPFAM" id="SSF53335">
    <property type="entry name" value="S-adenosyl-L-methionine-dependent methyltransferases"/>
    <property type="match status" value="1"/>
</dbReference>
<comment type="caution">
    <text evidence="3">The sequence shown here is derived from an EMBL/GenBank/DDBJ whole genome shotgun (WGS) entry which is preliminary data.</text>
</comment>
<gene>
    <name evidence="3" type="ORF">TrLO_g15904</name>
</gene>
<dbReference type="InterPro" id="IPR025789">
    <property type="entry name" value="DOT1_dom"/>
</dbReference>
<reference evidence="4" key="1">
    <citation type="journal article" date="2023" name="Commun. Biol.">
        <title>Genome analysis of Parmales, the sister group of diatoms, reveals the evolutionary specialization of diatoms from phago-mixotrophs to photoautotrophs.</title>
        <authorList>
            <person name="Ban H."/>
            <person name="Sato S."/>
            <person name="Yoshikawa S."/>
            <person name="Yamada K."/>
            <person name="Nakamura Y."/>
            <person name="Ichinomiya M."/>
            <person name="Sato N."/>
            <person name="Blanc-Mathieu R."/>
            <person name="Endo H."/>
            <person name="Kuwata A."/>
            <person name="Ogata H."/>
        </authorList>
    </citation>
    <scope>NUCLEOTIDE SEQUENCE [LARGE SCALE GENOMIC DNA]</scope>
    <source>
        <strain evidence="4">NIES 3700</strain>
    </source>
</reference>
<dbReference type="OrthoDB" id="443402at2759"/>
<dbReference type="Proteomes" id="UP001165122">
    <property type="component" value="Unassembled WGS sequence"/>
</dbReference>
<dbReference type="GO" id="GO:0031151">
    <property type="term" value="F:histone H3K79 methyltransferase activity"/>
    <property type="evidence" value="ECO:0007669"/>
    <property type="project" value="InterPro"/>
</dbReference>
<dbReference type="InterPro" id="IPR029063">
    <property type="entry name" value="SAM-dependent_MTases_sf"/>
</dbReference>